<evidence type="ECO:0000259" key="8">
    <source>
        <dbReference type="Pfam" id="PF18052"/>
    </source>
</evidence>
<reference evidence="11 12" key="1">
    <citation type="journal article" date="2019" name="Sci. Rep.">
        <title>A high-quality genome of Eragrostis curvula grass provides insights into Poaceae evolution and supports new strategies to enhance forage quality.</title>
        <authorList>
            <person name="Carballo J."/>
            <person name="Santos B.A.C.M."/>
            <person name="Zappacosta D."/>
            <person name="Garbus I."/>
            <person name="Selva J.P."/>
            <person name="Gallo C.A."/>
            <person name="Diaz A."/>
            <person name="Albertini E."/>
            <person name="Caccamo M."/>
            <person name="Echenique V."/>
        </authorList>
    </citation>
    <scope>NUCLEOTIDE SEQUENCE [LARGE SCALE GENOMIC DNA]</scope>
    <source>
        <strain evidence="12">cv. Victoria</strain>
        <tissue evidence="11">Leaf</tissue>
    </source>
</reference>
<dbReference type="SUPFAM" id="SSF52058">
    <property type="entry name" value="L domain-like"/>
    <property type="match status" value="1"/>
</dbReference>
<evidence type="ECO:0008006" key="13">
    <source>
        <dbReference type="Google" id="ProtNLM"/>
    </source>
</evidence>
<evidence type="ECO:0000313" key="11">
    <source>
        <dbReference type="EMBL" id="TVU48839.1"/>
    </source>
</evidence>
<keyword evidence="6" id="KW-0175">Coiled coil</keyword>
<protein>
    <recommendedName>
        <fullName evidence="13">NB-ARC domain-containing protein</fullName>
    </recommendedName>
</protein>
<evidence type="ECO:0000259" key="9">
    <source>
        <dbReference type="Pfam" id="PF23559"/>
    </source>
</evidence>
<keyword evidence="4" id="KW-0547">Nucleotide-binding</keyword>
<sequence length="939" mass="106834">MEAAVVSAAHGVIGSLLGKLGDLLTDKYKLLKGAKGQIMFLKAELEHMHVFLKKISDTEEPDEQDKCWAKEVRELSYDIEDSINEFMHRVECESSSKPHGFRGFINRSMNLLTTMNTRHEVAKELEGLKRRVIEVSERRLRYKVEDAVSKQHNTTIDTRLLALYAETAGLVGIDRPRDELIQLLDAKDVPAPQLKVLSIVGFGGLGKTTLANEIYGKIKGQFHCQAFVSVSLKPDIRKILRTILSQVGSSACQHNNLETWDEYELMSALREFLFDKRYLIVIDDIWSDSAWDFIKCALPENNQGSRVITTTRVETVAFACCNHHPEYVYKMKPLTDQDSRRLFFRRIFGSEVACPLYLKDVSAEILKKCGGMPLAIITISSLLASNPNRQKEQWDYVRNSLGSNLEVNSSLEGIRQILNLSYLNLPHYLKTCFLYLGIYPEDWTISRDDLTRQWVAEGFISKVQGADPEDVAKRYFNQLINMSMVQPVYTDYNGEVMSCRVHDMMLDLILHKSREDNFITVIDHEVDMITQQGKIRRLSLHMDSVTNDRIVRSNQLSQIRTFARIGSTSYLPPFQQFKHLRVLVIRTERYSSEALDFTGICHLFHLKYLKISTENALRLPRKVGGLRQLEVFEIDTDLTFPETELPSDIVHLSQLQHLLLGHTIRLPAGIGNMKSLRTLRDLELDTALDNIMGLGELTNLTDLGINCFVSIPAYERVGRCREVMRTCLEKLCNLKCLEILFWGPIRGCLDVLSQVRPSFRHLQRFSACGFCWFSKVPKWIGQLHYLHELKLNVEEVLEDDVGLLAQLPSLTNLDLHIQGTPNDKIIFRGSGFPVLKNFTVGCYRISCVTFESGAMAKLERIELKLSAKGWDRHGAAPAGLEHLSGIKKIKVLIDGLGAKKSNRSAAESVSLFVSLQLRLRLQKNNCEHCSCCRKHCSCC</sequence>
<dbReference type="InterPro" id="IPR055414">
    <property type="entry name" value="LRR_R13L4/SHOC2-like"/>
</dbReference>
<dbReference type="GO" id="GO:0009626">
    <property type="term" value="P:plant-type hypersensitive response"/>
    <property type="evidence" value="ECO:0007669"/>
    <property type="project" value="UniProtKB-ARBA"/>
</dbReference>
<dbReference type="GO" id="GO:0043531">
    <property type="term" value="F:ADP binding"/>
    <property type="evidence" value="ECO:0007669"/>
    <property type="project" value="InterPro"/>
</dbReference>
<feature type="domain" description="NB-ARC" evidence="7">
    <location>
        <begin position="179"/>
        <end position="348"/>
    </location>
</feature>
<dbReference type="PANTHER" id="PTHR23155:SF906">
    <property type="entry name" value="OS08G0205100 PROTEIN"/>
    <property type="match status" value="1"/>
</dbReference>
<dbReference type="EMBL" id="RWGY01000002">
    <property type="protein sequence ID" value="TVU48839.1"/>
    <property type="molecule type" value="Genomic_DNA"/>
</dbReference>
<evidence type="ECO:0000256" key="4">
    <source>
        <dbReference type="ARBA" id="ARBA00022741"/>
    </source>
</evidence>
<dbReference type="Pfam" id="PF00931">
    <property type="entry name" value="NB-ARC"/>
    <property type="match status" value="1"/>
</dbReference>
<dbReference type="InterPro" id="IPR027417">
    <property type="entry name" value="P-loop_NTPase"/>
</dbReference>
<evidence type="ECO:0000259" key="7">
    <source>
        <dbReference type="Pfam" id="PF00931"/>
    </source>
</evidence>
<accession>A0A5J9WKR8</accession>
<dbReference type="InterPro" id="IPR044974">
    <property type="entry name" value="Disease_R_plants"/>
</dbReference>
<dbReference type="FunFam" id="3.40.50.300:FF:001091">
    <property type="entry name" value="Probable disease resistance protein At1g61300"/>
    <property type="match status" value="1"/>
</dbReference>
<keyword evidence="3" id="KW-0677">Repeat</keyword>
<keyword evidence="2" id="KW-0433">Leucine-rich repeat</keyword>
<keyword evidence="5" id="KW-0611">Plant defense</keyword>
<feature type="domain" description="Disease resistance R13L4/SHOC-2-like LRR" evidence="10">
    <location>
        <begin position="559"/>
        <end position="908"/>
    </location>
</feature>
<comment type="similarity">
    <text evidence="1">Belongs to the disease resistance NB-LRR family.</text>
</comment>
<evidence type="ECO:0000256" key="5">
    <source>
        <dbReference type="ARBA" id="ARBA00022821"/>
    </source>
</evidence>
<dbReference type="GO" id="GO:0002758">
    <property type="term" value="P:innate immune response-activating signaling pathway"/>
    <property type="evidence" value="ECO:0007669"/>
    <property type="project" value="UniProtKB-ARBA"/>
</dbReference>
<dbReference type="PRINTS" id="PR00364">
    <property type="entry name" value="DISEASERSIST"/>
</dbReference>
<feature type="domain" description="Disease resistance protein winged helix" evidence="9">
    <location>
        <begin position="438"/>
        <end position="509"/>
    </location>
</feature>
<dbReference type="Pfam" id="PF23598">
    <property type="entry name" value="LRR_14"/>
    <property type="match status" value="1"/>
</dbReference>
<dbReference type="InterPro" id="IPR038005">
    <property type="entry name" value="RX-like_CC"/>
</dbReference>
<feature type="non-terminal residue" evidence="11">
    <location>
        <position position="1"/>
    </location>
</feature>
<dbReference type="InterPro" id="IPR036388">
    <property type="entry name" value="WH-like_DNA-bd_sf"/>
</dbReference>
<dbReference type="Gramene" id="TVU48839">
    <property type="protein sequence ID" value="TVU48839"/>
    <property type="gene ID" value="EJB05_00118"/>
</dbReference>
<dbReference type="InterPro" id="IPR032675">
    <property type="entry name" value="LRR_dom_sf"/>
</dbReference>
<keyword evidence="12" id="KW-1185">Reference proteome</keyword>
<dbReference type="OrthoDB" id="605080at2759"/>
<dbReference type="InterPro" id="IPR041118">
    <property type="entry name" value="Rx_N"/>
</dbReference>
<dbReference type="GO" id="GO:0042742">
    <property type="term" value="P:defense response to bacterium"/>
    <property type="evidence" value="ECO:0007669"/>
    <property type="project" value="UniProtKB-ARBA"/>
</dbReference>
<dbReference type="Gene3D" id="3.80.10.10">
    <property type="entry name" value="Ribonuclease Inhibitor"/>
    <property type="match status" value="1"/>
</dbReference>
<dbReference type="FunFam" id="1.10.10.10:FF:000322">
    <property type="entry name" value="Probable disease resistance protein At1g63360"/>
    <property type="match status" value="1"/>
</dbReference>
<name>A0A5J9WKR8_9POAL</name>
<evidence type="ECO:0000259" key="10">
    <source>
        <dbReference type="Pfam" id="PF23598"/>
    </source>
</evidence>
<dbReference type="Gene3D" id="1.20.5.4130">
    <property type="match status" value="1"/>
</dbReference>
<evidence type="ECO:0000256" key="1">
    <source>
        <dbReference type="ARBA" id="ARBA00008894"/>
    </source>
</evidence>
<dbReference type="InterPro" id="IPR058922">
    <property type="entry name" value="WHD_DRP"/>
</dbReference>
<dbReference type="Gene3D" id="3.40.50.300">
    <property type="entry name" value="P-loop containing nucleotide triphosphate hydrolases"/>
    <property type="match status" value="1"/>
</dbReference>
<feature type="domain" description="Disease resistance N-terminal" evidence="8">
    <location>
        <begin position="12"/>
        <end position="98"/>
    </location>
</feature>
<dbReference type="AlphaFoldDB" id="A0A5J9WKR8"/>
<evidence type="ECO:0000313" key="12">
    <source>
        <dbReference type="Proteomes" id="UP000324897"/>
    </source>
</evidence>
<evidence type="ECO:0000256" key="2">
    <source>
        <dbReference type="ARBA" id="ARBA00022614"/>
    </source>
</evidence>
<organism evidence="11 12">
    <name type="scientific">Eragrostis curvula</name>
    <name type="common">weeping love grass</name>
    <dbReference type="NCBI Taxonomy" id="38414"/>
    <lineage>
        <taxon>Eukaryota</taxon>
        <taxon>Viridiplantae</taxon>
        <taxon>Streptophyta</taxon>
        <taxon>Embryophyta</taxon>
        <taxon>Tracheophyta</taxon>
        <taxon>Spermatophyta</taxon>
        <taxon>Magnoliopsida</taxon>
        <taxon>Liliopsida</taxon>
        <taxon>Poales</taxon>
        <taxon>Poaceae</taxon>
        <taxon>PACMAD clade</taxon>
        <taxon>Chloridoideae</taxon>
        <taxon>Eragrostideae</taxon>
        <taxon>Eragrostidinae</taxon>
        <taxon>Eragrostis</taxon>
    </lineage>
</organism>
<dbReference type="Pfam" id="PF23559">
    <property type="entry name" value="WHD_DRP"/>
    <property type="match status" value="1"/>
</dbReference>
<proteinExistence type="inferred from homology"/>
<evidence type="ECO:0000256" key="6">
    <source>
        <dbReference type="ARBA" id="ARBA00023054"/>
    </source>
</evidence>
<dbReference type="InterPro" id="IPR002182">
    <property type="entry name" value="NB-ARC"/>
</dbReference>
<gene>
    <name evidence="11" type="ORF">EJB05_00118</name>
</gene>
<dbReference type="PANTHER" id="PTHR23155">
    <property type="entry name" value="DISEASE RESISTANCE PROTEIN RP"/>
    <property type="match status" value="1"/>
</dbReference>
<dbReference type="CDD" id="cd14798">
    <property type="entry name" value="RX-CC_like"/>
    <property type="match status" value="1"/>
</dbReference>
<comment type="caution">
    <text evidence="11">The sequence shown here is derived from an EMBL/GenBank/DDBJ whole genome shotgun (WGS) entry which is preliminary data.</text>
</comment>
<dbReference type="Pfam" id="PF18052">
    <property type="entry name" value="Rx_N"/>
    <property type="match status" value="1"/>
</dbReference>
<dbReference type="Gene3D" id="1.10.8.430">
    <property type="entry name" value="Helical domain of apoptotic protease-activating factors"/>
    <property type="match status" value="1"/>
</dbReference>
<dbReference type="SUPFAM" id="SSF52540">
    <property type="entry name" value="P-loop containing nucleoside triphosphate hydrolases"/>
    <property type="match status" value="1"/>
</dbReference>
<dbReference type="InterPro" id="IPR042197">
    <property type="entry name" value="Apaf_helical"/>
</dbReference>
<evidence type="ECO:0000256" key="3">
    <source>
        <dbReference type="ARBA" id="ARBA00022737"/>
    </source>
</evidence>
<dbReference type="Gene3D" id="1.10.10.10">
    <property type="entry name" value="Winged helix-like DNA-binding domain superfamily/Winged helix DNA-binding domain"/>
    <property type="match status" value="1"/>
</dbReference>
<dbReference type="Proteomes" id="UP000324897">
    <property type="component" value="Chromosome 6"/>
</dbReference>